<dbReference type="AlphaFoldDB" id="A0A180G8X0"/>
<reference evidence="3" key="4">
    <citation type="submission" date="2025-05" db="UniProtKB">
        <authorList>
            <consortium name="EnsemblFungi"/>
        </authorList>
    </citation>
    <scope>IDENTIFICATION</scope>
    <source>
        <strain evidence="3">isolate 1-1 / race 1 (BBBD)</strain>
    </source>
</reference>
<evidence type="ECO:0000313" key="4">
    <source>
        <dbReference type="Proteomes" id="UP000005240"/>
    </source>
</evidence>
<protein>
    <submittedName>
        <fullName evidence="2 3">Uncharacterized protein</fullName>
    </submittedName>
</protein>
<proteinExistence type="predicted"/>
<keyword evidence="4" id="KW-1185">Reference proteome</keyword>
<name>A0A180G8X0_PUCT1</name>
<evidence type="ECO:0000256" key="1">
    <source>
        <dbReference type="SAM" id="SignalP"/>
    </source>
</evidence>
<dbReference type="Proteomes" id="UP000005240">
    <property type="component" value="Unassembled WGS sequence"/>
</dbReference>
<dbReference type="EMBL" id="ADAS02000140">
    <property type="protein sequence ID" value="OAV89101.1"/>
    <property type="molecule type" value="Genomic_DNA"/>
</dbReference>
<reference evidence="2" key="2">
    <citation type="submission" date="2016-05" db="EMBL/GenBank/DDBJ databases">
        <title>Comparative analysis highlights variable genome content of wheat rusts and divergence of the mating loci.</title>
        <authorList>
            <person name="Cuomo C.A."/>
            <person name="Bakkeren G."/>
            <person name="Szabo L."/>
            <person name="Khalil H."/>
            <person name="Joly D."/>
            <person name="Goldberg J."/>
            <person name="Young S."/>
            <person name="Zeng Q."/>
            <person name="Fellers J."/>
        </authorList>
    </citation>
    <scope>NUCLEOTIDE SEQUENCE [LARGE SCALE GENOMIC DNA]</scope>
    <source>
        <strain evidence="2">1-1 BBBD Race 1</strain>
    </source>
</reference>
<dbReference type="EnsemblFungi" id="PTTG_28810-t43_1">
    <property type="protein sequence ID" value="PTTG_28810-t43_1-p1"/>
    <property type="gene ID" value="PTTG_28810"/>
</dbReference>
<organism evidence="2">
    <name type="scientific">Puccinia triticina (isolate 1-1 / race 1 (BBBD))</name>
    <name type="common">Brown leaf rust fungus</name>
    <dbReference type="NCBI Taxonomy" id="630390"/>
    <lineage>
        <taxon>Eukaryota</taxon>
        <taxon>Fungi</taxon>
        <taxon>Dikarya</taxon>
        <taxon>Basidiomycota</taxon>
        <taxon>Pucciniomycotina</taxon>
        <taxon>Pucciniomycetes</taxon>
        <taxon>Pucciniales</taxon>
        <taxon>Pucciniaceae</taxon>
        <taxon>Puccinia</taxon>
    </lineage>
</organism>
<evidence type="ECO:0000313" key="3">
    <source>
        <dbReference type="EnsemblFungi" id="PTTG_28810-t43_1-p1"/>
    </source>
</evidence>
<reference evidence="3 4" key="3">
    <citation type="journal article" date="2017" name="G3 (Bethesda)">
        <title>Comparative analysis highlights variable genome content of wheat rusts and divergence of the mating loci.</title>
        <authorList>
            <person name="Cuomo C.A."/>
            <person name="Bakkeren G."/>
            <person name="Khalil H.B."/>
            <person name="Panwar V."/>
            <person name="Joly D."/>
            <person name="Linning R."/>
            <person name="Sakthikumar S."/>
            <person name="Song X."/>
            <person name="Adiconis X."/>
            <person name="Fan L."/>
            <person name="Goldberg J.M."/>
            <person name="Levin J.Z."/>
            <person name="Young S."/>
            <person name="Zeng Q."/>
            <person name="Anikster Y."/>
            <person name="Bruce M."/>
            <person name="Wang M."/>
            <person name="Yin C."/>
            <person name="McCallum B."/>
            <person name="Szabo L.J."/>
            <person name="Hulbert S."/>
            <person name="Chen X."/>
            <person name="Fellers J.P."/>
        </authorList>
    </citation>
    <scope>NUCLEOTIDE SEQUENCE</scope>
    <source>
        <strain evidence="4">Isolate 1-1 / race 1 (BBBD)</strain>
        <strain evidence="3">isolate 1-1 / race 1 (BBBD)</strain>
    </source>
</reference>
<feature type="chain" id="PRO_5008109662" evidence="1">
    <location>
        <begin position="23"/>
        <end position="75"/>
    </location>
</feature>
<feature type="signal peptide" evidence="1">
    <location>
        <begin position="1"/>
        <end position="22"/>
    </location>
</feature>
<reference evidence="2" key="1">
    <citation type="submission" date="2009-11" db="EMBL/GenBank/DDBJ databases">
        <authorList>
            <consortium name="The Broad Institute Genome Sequencing Platform"/>
            <person name="Ward D."/>
            <person name="Feldgarden M."/>
            <person name="Earl A."/>
            <person name="Young S.K."/>
            <person name="Zeng Q."/>
            <person name="Koehrsen M."/>
            <person name="Alvarado L."/>
            <person name="Berlin A."/>
            <person name="Bochicchio J."/>
            <person name="Borenstein D."/>
            <person name="Chapman S.B."/>
            <person name="Chen Z."/>
            <person name="Engels R."/>
            <person name="Freedman E."/>
            <person name="Gellesch M."/>
            <person name="Goldberg J."/>
            <person name="Griggs A."/>
            <person name="Gujja S."/>
            <person name="Heilman E."/>
            <person name="Heiman D."/>
            <person name="Hepburn T."/>
            <person name="Howarth C."/>
            <person name="Jen D."/>
            <person name="Larson L."/>
            <person name="Lewis B."/>
            <person name="Mehta T."/>
            <person name="Park D."/>
            <person name="Pearson M."/>
            <person name="Roberts A."/>
            <person name="Saif S."/>
            <person name="Shea T."/>
            <person name="Shenoy N."/>
            <person name="Sisk P."/>
            <person name="Stolte C."/>
            <person name="Sykes S."/>
            <person name="Thomson T."/>
            <person name="Walk T."/>
            <person name="White J."/>
            <person name="Yandava C."/>
            <person name="Izard J."/>
            <person name="Baranova O.V."/>
            <person name="Blanton J.M."/>
            <person name="Tanner A.C."/>
            <person name="Dewhirst F.E."/>
            <person name="Haas B."/>
            <person name="Nusbaum C."/>
            <person name="Birren B."/>
        </authorList>
    </citation>
    <scope>NUCLEOTIDE SEQUENCE [LARGE SCALE GENOMIC DNA]</scope>
    <source>
        <strain evidence="2">1-1 BBBD Race 1</strain>
    </source>
</reference>
<evidence type="ECO:0000313" key="2">
    <source>
        <dbReference type="EMBL" id="OAV89101.1"/>
    </source>
</evidence>
<accession>A0A180G8X0</accession>
<gene>
    <name evidence="2" type="ORF">PTTG_28810</name>
</gene>
<keyword evidence="1" id="KW-0732">Signal</keyword>
<sequence length="75" mass="8060">MFAFSTGIIVAILVSQLQTGNAMPTPQVGYGQPVIYTNVNGRPVILQQVAVQTFPGQPIPGQFAGQQFPAQFRNI</sequence>
<dbReference type="VEuPathDB" id="FungiDB:PTTG_28810"/>